<accession>A0A1U7NSH9</accession>
<gene>
    <name evidence="1" type="ORF">BOO71_0013711</name>
</gene>
<organism evidence="1 2">
    <name type="scientific">Deinococcus marmoris</name>
    <dbReference type="NCBI Taxonomy" id="249408"/>
    <lineage>
        <taxon>Bacteria</taxon>
        <taxon>Thermotogati</taxon>
        <taxon>Deinococcota</taxon>
        <taxon>Deinococci</taxon>
        <taxon>Deinococcales</taxon>
        <taxon>Deinococcaceae</taxon>
        <taxon>Deinococcus</taxon>
    </lineage>
</organism>
<dbReference type="OrthoDB" id="60853at2"/>
<dbReference type="EMBL" id="MSTI01000160">
    <property type="protein sequence ID" value="OLV15865.1"/>
    <property type="molecule type" value="Genomic_DNA"/>
</dbReference>
<dbReference type="SUPFAM" id="SSF56300">
    <property type="entry name" value="Metallo-dependent phosphatases"/>
    <property type="match status" value="1"/>
</dbReference>
<comment type="caution">
    <text evidence="1">The sequence shown here is derived from an EMBL/GenBank/DDBJ whole genome shotgun (WGS) entry which is preliminary data.</text>
</comment>
<keyword evidence="2" id="KW-1185">Reference proteome</keyword>
<dbReference type="AlphaFoldDB" id="A0A1U7NSH9"/>
<dbReference type="Proteomes" id="UP000186607">
    <property type="component" value="Unassembled WGS sequence"/>
</dbReference>
<evidence type="ECO:0000313" key="2">
    <source>
        <dbReference type="Proteomes" id="UP000186607"/>
    </source>
</evidence>
<dbReference type="STRING" id="249408.BOO71_0013711"/>
<name>A0A1U7NSH9_9DEIO</name>
<evidence type="ECO:0000313" key="1">
    <source>
        <dbReference type="EMBL" id="OLV15865.1"/>
    </source>
</evidence>
<dbReference type="Gene3D" id="3.60.21.10">
    <property type="match status" value="1"/>
</dbReference>
<proteinExistence type="predicted"/>
<protein>
    <submittedName>
        <fullName evidence="1">Uncharacterized protein</fullName>
    </submittedName>
</protein>
<reference evidence="1 2" key="1">
    <citation type="submission" date="2017-01" db="EMBL/GenBank/DDBJ databases">
        <title>Genome Analysis of Deinococcus marmoris KOPRI26562.</title>
        <authorList>
            <person name="Kim J.H."/>
            <person name="Oh H.-M."/>
        </authorList>
    </citation>
    <scope>NUCLEOTIDE SEQUENCE [LARGE SCALE GENOMIC DNA]</scope>
    <source>
        <strain evidence="1 2">KOPRI26562</strain>
    </source>
</reference>
<sequence length="275" mass="30186">MTAPAAPWHARHWDGSWLIIPDLHGHAARLDAALKQAARHPASRLAFLGDLIDDSPRRREARKAGTMPGTPDDSRQILATVRALHGSGRAEVLLGNHEVMALASVLDDHRPLMDLWWKVGGRETAASYGWKGKGDAGELADDLRWLREHGRLWLSIGPPGAEVLLSHATRPSLSRFLNGKNCAADLTPSAVNDEVVWLPLGLESDNGARLRSLPLLDERFTASLHGHMETPDLWTLLDMQDRPAYQLDLHPARRRLALMHVGSEGKLTPGVVAVP</sequence>
<dbReference type="InterPro" id="IPR029052">
    <property type="entry name" value="Metallo-depent_PP-like"/>
</dbReference>
<dbReference type="RefSeq" id="WP_075836673.1">
    <property type="nucleotide sequence ID" value="NZ_MSTI01000160.1"/>
</dbReference>